<dbReference type="RefSeq" id="WP_286265850.1">
    <property type="nucleotide sequence ID" value="NZ_AP028056.1"/>
</dbReference>
<dbReference type="SUPFAM" id="SSF53474">
    <property type="entry name" value="alpha/beta-Hydrolases"/>
    <property type="match status" value="1"/>
</dbReference>
<reference evidence="2" key="1">
    <citation type="journal article" date="2024" name="Int. J. Syst. Evol. Microbiol.">
        <title>Brooklawnia propionicigenes sp. nov., a facultatively anaerobic, propionate-producing bacterium isolated from a methanogenic reactor treating waste from cattle farms.</title>
        <authorList>
            <person name="Akita Y."/>
            <person name="Ueki A."/>
            <person name="Tonouchi A."/>
            <person name="Sugawara Y."/>
            <person name="Honma S."/>
            <person name="Kaku N."/>
            <person name="Ueki K."/>
        </authorList>
    </citation>
    <scope>NUCLEOTIDE SEQUENCE</scope>
    <source>
        <strain evidence="2">SH051</strain>
    </source>
</reference>
<dbReference type="GO" id="GO:0006508">
    <property type="term" value="P:proteolysis"/>
    <property type="evidence" value="ECO:0007669"/>
    <property type="project" value="InterPro"/>
</dbReference>
<dbReference type="InterPro" id="IPR001375">
    <property type="entry name" value="Peptidase_S9_cat"/>
</dbReference>
<dbReference type="Pfam" id="PF00326">
    <property type="entry name" value="Peptidase_S9"/>
    <property type="match status" value="1"/>
</dbReference>
<feature type="domain" description="Peptidase S9 prolyl oligopeptidase catalytic" evidence="1">
    <location>
        <begin position="434"/>
        <end position="635"/>
    </location>
</feature>
<dbReference type="InterPro" id="IPR011659">
    <property type="entry name" value="WD40"/>
</dbReference>
<dbReference type="Pfam" id="PF07676">
    <property type="entry name" value="PD40"/>
    <property type="match status" value="1"/>
</dbReference>
<dbReference type="SUPFAM" id="SSF82171">
    <property type="entry name" value="DPP6 N-terminal domain-like"/>
    <property type="match status" value="1"/>
</dbReference>
<dbReference type="KEGG" id="broo:brsh051_26740"/>
<dbReference type="AlphaFoldDB" id="A0AAN0K7V5"/>
<dbReference type="EMBL" id="AP028056">
    <property type="protein sequence ID" value="BEH03393.1"/>
    <property type="molecule type" value="Genomic_DNA"/>
</dbReference>
<dbReference type="PANTHER" id="PTHR43056">
    <property type="entry name" value="PEPTIDASE S9 PROLYL OLIGOPEPTIDASE"/>
    <property type="match status" value="1"/>
</dbReference>
<dbReference type="InterPro" id="IPR029058">
    <property type="entry name" value="AB_hydrolase_fold"/>
</dbReference>
<dbReference type="GO" id="GO:0008236">
    <property type="term" value="F:serine-type peptidase activity"/>
    <property type="evidence" value="ECO:0007669"/>
    <property type="project" value="InterPro"/>
</dbReference>
<proteinExistence type="predicted"/>
<dbReference type="Gene3D" id="3.40.50.1820">
    <property type="entry name" value="alpha/beta hydrolase"/>
    <property type="match status" value="1"/>
</dbReference>
<evidence type="ECO:0000313" key="3">
    <source>
        <dbReference type="Proteomes" id="UP001431656"/>
    </source>
</evidence>
<gene>
    <name evidence="2" type="ORF">brsh051_26740</name>
</gene>
<dbReference type="InterPro" id="IPR050585">
    <property type="entry name" value="Xaa-Pro_dipeptidyl-ppase/CocE"/>
</dbReference>
<dbReference type="Gene3D" id="2.120.10.30">
    <property type="entry name" value="TolB, C-terminal domain"/>
    <property type="match status" value="1"/>
</dbReference>
<evidence type="ECO:0000313" key="2">
    <source>
        <dbReference type="EMBL" id="BEH03393.1"/>
    </source>
</evidence>
<accession>A0AAN0K7V5</accession>
<dbReference type="Proteomes" id="UP001431656">
    <property type="component" value="Chromosome"/>
</dbReference>
<evidence type="ECO:0000259" key="1">
    <source>
        <dbReference type="Pfam" id="PF00326"/>
    </source>
</evidence>
<keyword evidence="3" id="KW-1185">Reference proteome</keyword>
<organism evidence="2 3">
    <name type="scientific">Brooklawnia propionicigenes</name>
    <dbReference type="NCBI Taxonomy" id="3041175"/>
    <lineage>
        <taxon>Bacteria</taxon>
        <taxon>Bacillati</taxon>
        <taxon>Actinomycetota</taxon>
        <taxon>Actinomycetes</taxon>
        <taxon>Propionibacteriales</taxon>
        <taxon>Propionibacteriaceae</taxon>
        <taxon>Brooklawnia</taxon>
    </lineage>
</organism>
<protein>
    <submittedName>
        <fullName evidence="2">S9 family peptidase</fullName>
    </submittedName>
</protein>
<name>A0AAN0K7V5_9ACTN</name>
<dbReference type="PANTHER" id="PTHR43056:SF5">
    <property type="entry name" value="PEPTIDASE S9 PROLYL OLIGOPEPTIDASE CATALYTIC DOMAIN-CONTAINING PROTEIN"/>
    <property type="match status" value="1"/>
</dbReference>
<dbReference type="InterPro" id="IPR011042">
    <property type="entry name" value="6-blade_b-propeller_TolB-like"/>
</dbReference>
<sequence>MSTADQQPTVAPCGSWVSPITLDEVIAGGASMLELVADNADLYWLESLPGEEGRTTAMRLRNERTQQMTPTANVRSRVQEYGGGAFDVEDGVLAYCDDVDRTVKLRTPDGTILTLTCGDASVRYGDLVVCPRIPAVLAIREDHRNPGEPQTTLVALSWPNADGSPGPEHILAGGADFYANPALSSDGRLAWLEWNHPAMPWDSTVLKVAQLRTGAVWRLDDIRLVAGQPEAGLDGIAVHHPRWNSDGSLVFTSEQSGFFQIYEWTNGTIRRLTHDDTDYDLPMFVLGNHVTAALDDERILAWNIDEGFCHLQVVSRSGGPAKRLAGVAEVDSVAASMGKGYAIVKRAKDHTALVRVEADGSLKILRSLGGAPAHAVTSVARSLRFEGRHGPVQAWYYPPTNDAYRGPAGKRPPALLRVHGGPTARASNGYYAPVQFWTSRGIAVLDVNYSGSAGFGRQWRDRLRGAWGVADVDDCVDAAEAAIDAGLIDPGRIAIAGGSAGGFTALRALMDSDRFTAGISCYGVSDLKALIGGHKFESHYLDSLIGGWPTDEQLYESRSPINTLDRLASPILILQGTDDPVVPMAQSTALAEAARKRGLPMAMRVFEGEGHGFRGSAARRDALAAELSFLAQIFGFTPADDLPDLEIENLPR</sequence>